<dbReference type="OrthoDB" id="6509908at2759"/>
<organism evidence="6 7">
    <name type="scientific">Diutina rugosa</name>
    <name type="common">Yeast</name>
    <name type="synonym">Candida rugosa</name>
    <dbReference type="NCBI Taxonomy" id="5481"/>
    <lineage>
        <taxon>Eukaryota</taxon>
        <taxon>Fungi</taxon>
        <taxon>Dikarya</taxon>
        <taxon>Ascomycota</taxon>
        <taxon>Saccharomycotina</taxon>
        <taxon>Pichiomycetes</taxon>
        <taxon>Debaryomycetaceae</taxon>
        <taxon>Diutina</taxon>
    </lineage>
</organism>
<feature type="transmembrane region" description="Helical" evidence="4">
    <location>
        <begin position="407"/>
        <end position="428"/>
    </location>
</feature>
<feature type="transmembrane region" description="Helical" evidence="4">
    <location>
        <begin position="344"/>
        <end position="365"/>
    </location>
</feature>
<protein>
    <recommendedName>
        <fullName evidence="5">Major facilitator superfamily (MFS) profile domain-containing protein</fullName>
    </recommendedName>
</protein>
<gene>
    <name evidence="6" type="ORF">DIURU_001998</name>
</gene>
<evidence type="ECO:0000313" key="7">
    <source>
        <dbReference type="Proteomes" id="UP000449547"/>
    </source>
</evidence>
<keyword evidence="4" id="KW-1133">Transmembrane helix</keyword>
<dbReference type="GeneID" id="54780649"/>
<evidence type="ECO:0000259" key="5">
    <source>
        <dbReference type="PROSITE" id="PS50850"/>
    </source>
</evidence>
<evidence type="ECO:0000256" key="2">
    <source>
        <dbReference type="ARBA" id="ARBA00006727"/>
    </source>
</evidence>
<dbReference type="InterPro" id="IPR020846">
    <property type="entry name" value="MFS_dom"/>
</dbReference>
<dbReference type="PANTHER" id="PTHR11360:SF177">
    <property type="entry name" value="RIBOFLAVIN TRANSPORTER MCH5"/>
    <property type="match status" value="1"/>
</dbReference>
<feature type="transmembrane region" description="Helical" evidence="4">
    <location>
        <begin position="133"/>
        <end position="152"/>
    </location>
</feature>
<keyword evidence="4" id="KW-0472">Membrane</keyword>
<dbReference type="InterPro" id="IPR050327">
    <property type="entry name" value="Proton-linked_MCT"/>
</dbReference>
<evidence type="ECO:0000256" key="4">
    <source>
        <dbReference type="SAM" id="Phobius"/>
    </source>
</evidence>
<dbReference type="AlphaFoldDB" id="A0A642URX5"/>
<dbReference type="Pfam" id="PF07690">
    <property type="entry name" value="MFS_1"/>
    <property type="match status" value="1"/>
</dbReference>
<comment type="similarity">
    <text evidence="2">Belongs to the major facilitator superfamily. Monocarboxylate porter (TC 2.A.1.13) family.</text>
</comment>
<feature type="transmembrane region" description="Helical" evidence="4">
    <location>
        <begin position="221"/>
        <end position="241"/>
    </location>
</feature>
<dbReference type="VEuPathDB" id="FungiDB:DIURU_001998"/>
<dbReference type="Proteomes" id="UP000449547">
    <property type="component" value="Unassembled WGS sequence"/>
</dbReference>
<name>A0A642URX5_DIURU</name>
<dbReference type="EMBL" id="SWFT01000064">
    <property type="protein sequence ID" value="KAA8904046.1"/>
    <property type="molecule type" value="Genomic_DNA"/>
</dbReference>
<dbReference type="GO" id="GO:0032218">
    <property type="term" value="P:riboflavin transport"/>
    <property type="evidence" value="ECO:0007669"/>
    <property type="project" value="TreeGrafter"/>
</dbReference>
<proteinExistence type="inferred from homology"/>
<dbReference type="GO" id="GO:0022857">
    <property type="term" value="F:transmembrane transporter activity"/>
    <property type="evidence" value="ECO:0007669"/>
    <property type="project" value="InterPro"/>
</dbReference>
<feature type="transmembrane region" description="Helical" evidence="4">
    <location>
        <begin position="63"/>
        <end position="84"/>
    </location>
</feature>
<evidence type="ECO:0000313" key="6">
    <source>
        <dbReference type="EMBL" id="KAA8904046.1"/>
    </source>
</evidence>
<dbReference type="PANTHER" id="PTHR11360">
    <property type="entry name" value="MONOCARBOXYLATE TRANSPORTER"/>
    <property type="match status" value="1"/>
</dbReference>
<reference evidence="6 7" key="1">
    <citation type="submission" date="2019-07" db="EMBL/GenBank/DDBJ databases">
        <title>Genome assembly of two rare yeast pathogens: Diutina rugosa and Trichomonascus ciferrii.</title>
        <authorList>
            <person name="Mixao V."/>
            <person name="Saus E."/>
            <person name="Hansen A."/>
            <person name="Lass-Flor C."/>
            <person name="Gabaldon T."/>
        </authorList>
    </citation>
    <scope>NUCLEOTIDE SEQUENCE [LARGE SCALE GENOMIC DNA]</scope>
    <source>
        <strain evidence="6 7">CBS 613</strain>
    </source>
</reference>
<feature type="transmembrane region" description="Helical" evidence="4">
    <location>
        <begin position="189"/>
        <end position="209"/>
    </location>
</feature>
<accession>A0A642URX5</accession>
<dbReference type="InterPro" id="IPR036259">
    <property type="entry name" value="MFS_trans_sf"/>
</dbReference>
<comment type="caution">
    <text evidence="6">The sequence shown here is derived from an EMBL/GenBank/DDBJ whole genome shotgun (WGS) entry which is preliminary data.</text>
</comment>
<feature type="region of interest" description="Disordered" evidence="3">
    <location>
        <begin position="1"/>
        <end position="54"/>
    </location>
</feature>
<sequence length="471" mass="51615">MSRTIELQPMEGSSTHHRMVTLKDKSKEEHSAEHDEQDIEQTVSVPDSDDESHDVYPEGGLRAYLVVLGGFFGCIVNLGVLNSIGAVQMWVSGHQLKYYSASTISWIFSIYLALTYMLAIIAGPIFDRYGPRHIMIVSALLMFGGLMGVASATELWQFALGFICLGTGNGLGMSPSISTLSHWFFEKRGTMVGFATSGGSVGGLVFPLMLRYAYSKYGFEWAIRILAFTTLGCMVVATALVKERFRRSPSQMSENHRSTSKWGHLKSKVSLKFLVELDRRYWILVAGGFFAELSLVLIMTYFSTYCIAKGQTESTSLLLVTVWNATGIPGRIVPNFVSDYLGRFNMNVAMILGYTIVIWAVWLPLGHLVGALYAFAAIGGFFSGSILSLLPACLSQITPVREIGIRYGIVNFVLSIANLFGVPIASAIIGQGTSSDYDKFVIFVACLATAGLVLWYVDRGAVAGYKVNIKV</sequence>
<feature type="transmembrane region" description="Helical" evidence="4">
    <location>
        <begin position="371"/>
        <end position="395"/>
    </location>
</feature>
<feature type="compositionally biased region" description="Basic and acidic residues" evidence="3">
    <location>
        <begin position="21"/>
        <end position="34"/>
    </location>
</feature>
<evidence type="ECO:0000256" key="3">
    <source>
        <dbReference type="SAM" id="MobiDB-lite"/>
    </source>
</evidence>
<dbReference type="RefSeq" id="XP_034013131.1">
    <property type="nucleotide sequence ID" value="XM_034154600.1"/>
</dbReference>
<keyword evidence="7" id="KW-1185">Reference proteome</keyword>
<comment type="subcellular location">
    <subcellularLocation>
        <location evidence="1">Membrane</location>
        <topology evidence="1">Multi-pass membrane protein</topology>
    </subcellularLocation>
</comment>
<feature type="transmembrane region" description="Helical" evidence="4">
    <location>
        <begin position="281"/>
        <end position="302"/>
    </location>
</feature>
<dbReference type="Gene3D" id="1.20.1250.20">
    <property type="entry name" value="MFS general substrate transporter like domains"/>
    <property type="match status" value="1"/>
</dbReference>
<dbReference type="CDD" id="cd17352">
    <property type="entry name" value="MFS_MCT_SLC16"/>
    <property type="match status" value="1"/>
</dbReference>
<feature type="transmembrane region" description="Helical" evidence="4">
    <location>
        <begin position="440"/>
        <end position="457"/>
    </location>
</feature>
<evidence type="ECO:0000256" key="1">
    <source>
        <dbReference type="ARBA" id="ARBA00004141"/>
    </source>
</evidence>
<feature type="transmembrane region" description="Helical" evidence="4">
    <location>
        <begin position="104"/>
        <end position="126"/>
    </location>
</feature>
<dbReference type="InterPro" id="IPR011701">
    <property type="entry name" value="MFS"/>
</dbReference>
<keyword evidence="4" id="KW-0812">Transmembrane</keyword>
<dbReference type="OMA" id="FCCAVAV"/>
<feature type="domain" description="Major facilitator superfamily (MFS) profile" evidence="5">
    <location>
        <begin position="63"/>
        <end position="462"/>
    </location>
</feature>
<dbReference type="PROSITE" id="PS50850">
    <property type="entry name" value="MFS"/>
    <property type="match status" value="1"/>
</dbReference>
<dbReference type="SUPFAM" id="SSF103473">
    <property type="entry name" value="MFS general substrate transporter"/>
    <property type="match status" value="1"/>
</dbReference>
<dbReference type="GO" id="GO:0016020">
    <property type="term" value="C:membrane"/>
    <property type="evidence" value="ECO:0007669"/>
    <property type="project" value="UniProtKB-SubCell"/>
</dbReference>